<dbReference type="Pfam" id="PF05036">
    <property type="entry name" value="SPOR"/>
    <property type="match status" value="1"/>
</dbReference>
<keyword evidence="1 7" id="KW-0732">Signal</keyword>
<gene>
    <name evidence="4" type="primary">rlpA</name>
    <name evidence="9" type="ORF">HELGO_WM7049</name>
</gene>
<dbReference type="InterPro" id="IPR034718">
    <property type="entry name" value="RlpA"/>
</dbReference>
<dbReference type="GO" id="GO:0042834">
    <property type="term" value="F:peptidoglycan binding"/>
    <property type="evidence" value="ECO:0007669"/>
    <property type="project" value="InterPro"/>
</dbReference>
<name>A0A6S6U475_9BACT</name>
<evidence type="ECO:0000256" key="7">
    <source>
        <dbReference type="SAM" id="SignalP"/>
    </source>
</evidence>
<evidence type="ECO:0000256" key="2">
    <source>
        <dbReference type="ARBA" id="ARBA00023239"/>
    </source>
</evidence>
<dbReference type="InterPro" id="IPR007730">
    <property type="entry name" value="SPOR-like_dom"/>
</dbReference>
<protein>
    <recommendedName>
        <fullName evidence="4">Probable endolytic peptidoglycan transglycosylase RlpA</fullName>
        <ecNumber evidence="4">4.2.2.-</ecNumber>
    </recommendedName>
</protein>
<keyword evidence="3 4" id="KW-0961">Cell wall biogenesis/degradation</keyword>
<dbReference type="HAMAP" id="MF_02071">
    <property type="entry name" value="RlpA"/>
    <property type="match status" value="1"/>
</dbReference>
<dbReference type="CDD" id="cd22268">
    <property type="entry name" value="DPBB_RlpA-like"/>
    <property type="match status" value="1"/>
</dbReference>
<feature type="region of interest" description="Disordered" evidence="6">
    <location>
        <begin position="179"/>
        <end position="204"/>
    </location>
</feature>
<dbReference type="Pfam" id="PF03330">
    <property type="entry name" value="DPBB_1"/>
    <property type="match status" value="1"/>
</dbReference>
<dbReference type="PANTHER" id="PTHR34183:SF1">
    <property type="entry name" value="ENDOLYTIC PEPTIDOGLYCAN TRANSGLYCOSYLASE RLPA"/>
    <property type="match status" value="1"/>
</dbReference>
<organism evidence="9">
    <name type="scientific">uncultured Sulfurovum sp</name>
    <dbReference type="NCBI Taxonomy" id="269237"/>
    <lineage>
        <taxon>Bacteria</taxon>
        <taxon>Pseudomonadati</taxon>
        <taxon>Campylobacterota</taxon>
        <taxon>Epsilonproteobacteria</taxon>
        <taxon>Campylobacterales</taxon>
        <taxon>Sulfurovaceae</taxon>
        <taxon>Sulfurovum</taxon>
        <taxon>environmental samples</taxon>
    </lineage>
</organism>
<proteinExistence type="inferred from homology"/>
<dbReference type="EMBL" id="CACVAS010000128">
    <property type="protein sequence ID" value="CAA6825087.1"/>
    <property type="molecule type" value="Genomic_DNA"/>
</dbReference>
<reference evidence="9" key="1">
    <citation type="submission" date="2020-01" db="EMBL/GenBank/DDBJ databases">
        <authorList>
            <person name="Meier V. D."/>
            <person name="Meier V D."/>
        </authorList>
    </citation>
    <scope>NUCLEOTIDE SEQUENCE</scope>
    <source>
        <strain evidence="9">HLG_WM_MAG_01</strain>
    </source>
</reference>
<sequence length="250" mass="28481">MNRFNRIFVVCLFFIGMFLTTGCSPKHTTKSYYAPTKYTSSARHKSTMRSYVVRGKRYYPKEVEKGHVSRGIASWYGPNFHGKQTSNGEIYNMHARTAAHKTFPMDTIASVHNLDNGKNTIVRINDRGPFVRGRIIDCSYYAGKELGLDKSGIANVKVRVLGIAGQYKTREARHSAKKRVQSQAKRVLQRTPVMQERSDSKRQVGAFSNKGSAYGVARKYANKYPEHKVTIQYNNGLYRVYVYNANTQIL</sequence>
<comment type="function">
    <text evidence="4">Lytic transglycosylase with a strong preference for naked glycan strands that lack stem peptides.</text>
</comment>
<dbReference type="Gene3D" id="2.40.40.10">
    <property type="entry name" value="RlpA-like domain"/>
    <property type="match status" value="1"/>
</dbReference>
<dbReference type="GO" id="GO:0071555">
    <property type="term" value="P:cell wall organization"/>
    <property type="evidence" value="ECO:0007669"/>
    <property type="project" value="UniProtKB-KW"/>
</dbReference>
<comment type="similarity">
    <text evidence="4 5">Belongs to the RlpA family.</text>
</comment>
<dbReference type="SUPFAM" id="SSF50685">
    <property type="entry name" value="Barwin-like endoglucanases"/>
    <property type="match status" value="1"/>
</dbReference>
<dbReference type="InterPro" id="IPR012997">
    <property type="entry name" value="RplA"/>
</dbReference>
<dbReference type="EC" id="4.2.2.-" evidence="4"/>
<evidence type="ECO:0000256" key="6">
    <source>
        <dbReference type="SAM" id="MobiDB-lite"/>
    </source>
</evidence>
<evidence type="ECO:0000259" key="8">
    <source>
        <dbReference type="PROSITE" id="PS51724"/>
    </source>
</evidence>
<dbReference type="PROSITE" id="PS51724">
    <property type="entry name" value="SPOR"/>
    <property type="match status" value="1"/>
</dbReference>
<dbReference type="InterPro" id="IPR036908">
    <property type="entry name" value="RlpA-like_sf"/>
</dbReference>
<keyword evidence="4" id="KW-1003">Cell membrane</keyword>
<dbReference type="NCBIfam" id="TIGR00413">
    <property type="entry name" value="rlpA"/>
    <property type="match status" value="1"/>
</dbReference>
<evidence type="ECO:0000256" key="3">
    <source>
        <dbReference type="ARBA" id="ARBA00023316"/>
    </source>
</evidence>
<evidence type="ECO:0000313" key="9">
    <source>
        <dbReference type="EMBL" id="CAA6825087.1"/>
    </source>
</evidence>
<evidence type="ECO:0000256" key="1">
    <source>
        <dbReference type="ARBA" id="ARBA00022729"/>
    </source>
</evidence>
<feature type="chain" id="PRO_5028542591" description="Probable endolytic peptidoglycan transglycosylase RlpA" evidence="7">
    <location>
        <begin position="24"/>
        <end position="250"/>
    </location>
</feature>
<feature type="signal peptide" evidence="7">
    <location>
        <begin position="1"/>
        <end position="23"/>
    </location>
</feature>
<dbReference type="AlphaFoldDB" id="A0A6S6U475"/>
<accession>A0A6S6U475</accession>
<comment type="subcellular location">
    <subcellularLocation>
        <location evidence="4">Cell membrane</location>
        <topology evidence="4">Lipid-anchor</topology>
    </subcellularLocation>
</comment>
<feature type="domain" description="SPOR" evidence="8">
    <location>
        <begin position="194"/>
        <end position="250"/>
    </location>
</feature>
<dbReference type="GO" id="GO:0005886">
    <property type="term" value="C:plasma membrane"/>
    <property type="evidence" value="ECO:0007669"/>
    <property type="project" value="UniProtKB-SubCell"/>
</dbReference>
<evidence type="ECO:0000256" key="5">
    <source>
        <dbReference type="RuleBase" id="RU003495"/>
    </source>
</evidence>
<keyword evidence="4 9" id="KW-0449">Lipoprotein</keyword>
<keyword evidence="4" id="KW-0564">Palmitate</keyword>
<keyword evidence="2 4" id="KW-0456">Lyase</keyword>
<dbReference type="GO" id="GO:0008932">
    <property type="term" value="F:lytic endotransglycosylase activity"/>
    <property type="evidence" value="ECO:0007669"/>
    <property type="project" value="UniProtKB-UniRule"/>
</dbReference>
<keyword evidence="4" id="KW-0472">Membrane</keyword>
<dbReference type="PANTHER" id="PTHR34183">
    <property type="entry name" value="ENDOLYTIC PEPTIDOGLYCAN TRANSGLYCOSYLASE RLPA"/>
    <property type="match status" value="1"/>
</dbReference>
<dbReference type="PROSITE" id="PS51257">
    <property type="entry name" value="PROKAR_LIPOPROTEIN"/>
    <property type="match status" value="1"/>
</dbReference>
<evidence type="ECO:0000256" key="4">
    <source>
        <dbReference type="HAMAP-Rule" id="MF_02071"/>
    </source>
</evidence>
<dbReference type="GO" id="GO:0000270">
    <property type="term" value="P:peptidoglycan metabolic process"/>
    <property type="evidence" value="ECO:0007669"/>
    <property type="project" value="UniProtKB-UniRule"/>
</dbReference>
<dbReference type="InterPro" id="IPR009009">
    <property type="entry name" value="RlpA-like_DPBB"/>
</dbReference>